<accession>A0A371NE00</accession>
<protein>
    <submittedName>
        <fullName evidence="1">Uncharacterized protein</fullName>
    </submittedName>
</protein>
<comment type="caution">
    <text evidence="1">The sequence shown here is derived from an EMBL/GenBank/DDBJ whole genome shotgun (WGS) entry which is preliminary data.</text>
</comment>
<gene>
    <name evidence="1" type="ORF">C7452_0740</name>
</gene>
<keyword evidence="2" id="KW-1185">Reference proteome</keyword>
<evidence type="ECO:0000313" key="1">
    <source>
        <dbReference type="EMBL" id="REE28719.1"/>
    </source>
</evidence>
<dbReference type="AlphaFoldDB" id="A0A371NE00"/>
<dbReference type="Proteomes" id="UP000256864">
    <property type="component" value="Unassembled WGS sequence"/>
</dbReference>
<name>A0A371NE00_9EURY</name>
<sequence length="207" mass="21807">MNRNALILAIVVIIIIAGALALMMGKQTVTPPAAGTTLLALDNHAADHQVHAVAVIENVSKADGSLTNIYMDSWEQPNGRVTVDLSKELGYNGSLPAGTTFTLKMWIDPHANKTGNATINMTVHGGNQDKIDDEANAYILTASHAFYPASTITSNQINITQDPSRGAEFLKGIKSVYVELLITVNADGTVTITQLAPPVLCTLAAGG</sequence>
<evidence type="ECO:0000313" key="2">
    <source>
        <dbReference type="Proteomes" id="UP000256864"/>
    </source>
</evidence>
<organism evidence="1 2">
    <name type="scientific">Methanothermobacter defluvii</name>
    <dbReference type="NCBI Taxonomy" id="49339"/>
    <lineage>
        <taxon>Archaea</taxon>
        <taxon>Methanobacteriati</taxon>
        <taxon>Methanobacteriota</taxon>
        <taxon>Methanomada group</taxon>
        <taxon>Methanobacteria</taxon>
        <taxon>Methanobacteriales</taxon>
        <taxon>Methanobacteriaceae</taxon>
        <taxon>Methanothermobacter</taxon>
    </lineage>
</organism>
<reference evidence="1 2" key="1">
    <citation type="submission" date="2018-07" db="EMBL/GenBank/DDBJ databases">
        <title>Genomic Encyclopedia of Type Strains, Phase IV (KMG-IV): sequencing the most valuable type-strain genomes for metagenomic binning, comparative biology and taxonomic classification.</title>
        <authorList>
            <person name="Goeker M."/>
        </authorList>
    </citation>
    <scope>NUCLEOTIDE SEQUENCE [LARGE SCALE GENOMIC DNA]</scope>
    <source>
        <strain evidence="1 2">DSM 7466</strain>
    </source>
</reference>
<dbReference type="RefSeq" id="WP_115892236.1">
    <property type="nucleotide sequence ID" value="NZ_QREL01000001.1"/>
</dbReference>
<dbReference type="EMBL" id="QREL01000001">
    <property type="protein sequence ID" value="REE28719.1"/>
    <property type="molecule type" value="Genomic_DNA"/>
</dbReference>
<proteinExistence type="predicted"/>